<name>A0ABR2IWM2_9PEZI</name>
<dbReference type="GO" id="GO:0016787">
    <property type="term" value="F:hydrolase activity"/>
    <property type="evidence" value="ECO:0007669"/>
    <property type="project" value="UniProtKB-KW"/>
</dbReference>
<reference evidence="7 8" key="1">
    <citation type="journal article" date="2024" name="IMA Fungus">
        <title>Apiospora arundinis, a panoply of carbohydrate-active enzymes and secondary metabolites.</title>
        <authorList>
            <person name="Sorensen T."/>
            <person name="Petersen C."/>
            <person name="Muurmann A.T."/>
            <person name="Christiansen J.V."/>
            <person name="Brundto M.L."/>
            <person name="Overgaard C.K."/>
            <person name="Boysen A.T."/>
            <person name="Wollenberg R.D."/>
            <person name="Larsen T.O."/>
            <person name="Sorensen J.L."/>
            <person name="Nielsen K.L."/>
            <person name="Sondergaard T.E."/>
        </authorList>
    </citation>
    <scope>NUCLEOTIDE SEQUENCE [LARGE SCALE GENOMIC DNA]</scope>
    <source>
        <strain evidence="7 8">AAU 773</strain>
    </source>
</reference>
<feature type="domain" description="Mitochondrial chaperone BCS1-like ATPase lid" evidence="6">
    <location>
        <begin position="131"/>
        <end position="240"/>
    </location>
</feature>
<dbReference type="InterPro" id="IPR027417">
    <property type="entry name" value="P-loop_NTPase"/>
</dbReference>
<evidence type="ECO:0000256" key="2">
    <source>
        <dbReference type="ARBA" id="ARBA00022840"/>
    </source>
</evidence>
<evidence type="ECO:0000313" key="8">
    <source>
        <dbReference type="Proteomes" id="UP001390339"/>
    </source>
</evidence>
<comment type="caution">
    <text evidence="7">The sequence shown here is derived from an EMBL/GenBank/DDBJ whole genome shotgun (WGS) entry which is preliminary data.</text>
</comment>
<evidence type="ECO:0000259" key="6">
    <source>
        <dbReference type="Pfam" id="PF25426"/>
    </source>
</evidence>
<dbReference type="PROSITE" id="PS00674">
    <property type="entry name" value="AAA"/>
    <property type="match status" value="1"/>
</dbReference>
<evidence type="ECO:0000259" key="5">
    <source>
        <dbReference type="Pfam" id="PF00004"/>
    </source>
</evidence>
<dbReference type="InterPro" id="IPR057495">
    <property type="entry name" value="AAA_lid_BCS1"/>
</dbReference>
<dbReference type="Pfam" id="PF25426">
    <property type="entry name" value="AAA_lid_BCS1"/>
    <property type="match status" value="1"/>
</dbReference>
<sequence>MWGPGEGDSVVRDPIDRPIEPIEPSVPSVCLFQDLPSQCIVLIEDIDAAGIDRDGTDSEDAGNGSSKKKRKSGHNDSECTLSGILNALDGVGSQEGRIVIMTTNFPGKLDKALVRPGRIDKRIYIGYISRKSAKEMFVRMFQPLKKDKKANKSVSISTSNTAVQDGGYKGLSQASDAEHNPDQEKIYNWDVCSCDECKTIDLTTQAAEFAQLMPENSITPSELQGFFQARLGCPNKAMRQFRGWLCEMNAEKVKQR</sequence>
<keyword evidence="2 3" id="KW-0067">ATP-binding</keyword>
<dbReference type="InterPro" id="IPR003960">
    <property type="entry name" value="ATPase_AAA_CS"/>
</dbReference>
<dbReference type="EMBL" id="JAPCWZ010000004">
    <property type="protein sequence ID" value="KAK8869167.1"/>
    <property type="molecule type" value="Genomic_DNA"/>
</dbReference>
<evidence type="ECO:0000313" key="7">
    <source>
        <dbReference type="EMBL" id="KAK8869167.1"/>
    </source>
</evidence>
<dbReference type="PANTHER" id="PTHR23070">
    <property type="entry name" value="BCS1 AAA-TYPE ATPASE"/>
    <property type="match status" value="1"/>
</dbReference>
<dbReference type="Gene3D" id="3.40.50.300">
    <property type="entry name" value="P-loop containing nucleotide triphosphate hydrolases"/>
    <property type="match status" value="1"/>
</dbReference>
<feature type="domain" description="ATPase AAA-type core" evidence="5">
    <location>
        <begin position="37"/>
        <end position="127"/>
    </location>
</feature>
<keyword evidence="1 3" id="KW-0547">Nucleotide-binding</keyword>
<organism evidence="7 8">
    <name type="scientific">Apiospora arundinis</name>
    <dbReference type="NCBI Taxonomy" id="335852"/>
    <lineage>
        <taxon>Eukaryota</taxon>
        <taxon>Fungi</taxon>
        <taxon>Dikarya</taxon>
        <taxon>Ascomycota</taxon>
        <taxon>Pezizomycotina</taxon>
        <taxon>Sordariomycetes</taxon>
        <taxon>Xylariomycetidae</taxon>
        <taxon>Amphisphaeriales</taxon>
        <taxon>Apiosporaceae</taxon>
        <taxon>Apiospora</taxon>
    </lineage>
</organism>
<evidence type="ECO:0000256" key="1">
    <source>
        <dbReference type="ARBA" id="ARBA00022741"/>
    </source>
</evidence>
<dbReference type="InterPro" id="IPR050747">
    <property type="entry name" value="Mitochondrial_chaperone_BCS1"/>
</dbReference>
<keyword evidence="8" id="KW-1185">Reference proteome</keyword>
<proteinExistence type="inferred from homology"/>
<accession>A0ABR2IWM2</accession>
<evidence type="ECO:0000256" key="4">
    <source>
        <dbReference type="SAM" id="MobiDB-lite"/>
    </source>
</evidence>
<protein>
    <submittedName>
        <fullName evidence="7">P-loop containing nucleoside triphosphate hydrolase protein</fullName>
    </submittedName>
</protein>
<keyword evidence="7" id="KW-0378">Hydrolase</keyword>
<dbReference type="SUPFAM" id="SSF52540">
    <property type="entry name" value="P-loop containing nucleoside triphosphate hydrolases"/>
    <property type="match status" value="1"/>
</dbReference>
<dbReference type="Proteomes" id="UP001390339">
    <property type="component" value="Unassembled WGS sequence"/>
</dbReference>
<dbReference type="Pfam" id="PF00004">
    <property type="entry name" value="AAA"/>
    <property type="match status" value="1"/>
</dbReference>
<evidence type="ECO:0000256" key="3">
    <source>
        <dbReference type="RuleBase" id="RU003651"/>
    </source>
</evidence>
<comment type="similarity">
    <text evidence="3">Belongs to the AAA ATPase family.</text>
</comment>
<dbReference type="InterPro" id="IPR003959">
    <property type="entry name" value="ATPase_AAA_core"/>
</dbReference>
<gene>
    <name evidence="7" type="ORF">PGQ11_007745</name>
</gene>
<feature type="region of interest" description="Disordered" evidence="4">
    <location>
        <begin position="52"/>
        <end position="76"/>
    </location>
</feature>